<dbReference type="NCBIfam" id="TIGR00499">
    <property type="entry name" value="lysS_bact"/>
    <property type="match status" value="1"/>
</dbReference>
<dbReference type="EMBL" id="MVBO01000003">
    <property type="protein sequence ID" value="OZJ06592.1"/>
    <property type="molecule type" value="Genomic_DNA"/>
</dbReference>
<dbReference type="FunFam" id="3.30.930.10:FF:000238">
    <property type="entry name" value="Lysine--tRNA ligase"/>
    <property type="match status" value="1"/>
</dbReference>
<keyword evidence="15" id="KW-1185">Reference proteome</keyword>
<evidence type="ECO:0000256" key="9">
    <source>
        <dbReference type="ARBA" id="ARBA00023146"/>
    </source>
</evidence>
<comment type="catalytic activity">
    <reaction evidence="10 11">
        <text>tRNA(Lys) + L-lysine + ATP = L-lysyl-tRNA(Lys) + AMP + diphosphate</text>
        <dbReference type="Rhea" id="RHEA:20792"/>
        <dbReference type="Rhea" id="RHEA-COMP:9696"/>
        <dbReference type="Rhea" id="RHEA-COMP:9697"/>
        <dbReference type="ChEBI" id="CHEBI:30616"/>
        <dbReference type="ChEBI" id="CHEBI:32551"/>
        <dbReference type="ChEBI" id="CHEBI:33019"/>
        <dbReference type="ChEBI" id="CHEBI:78442"/>
        <dbReference type="ChEBI" id="CHEBI:78529"/>
        <dbReference type="ChEBI" id="CHEBI:456215"/>
        <dbReference type="EC" id="6.1.1.6"/>
    </reaction>
</comment>
<protein>
    <recommendedName>
        <fullName evidence="11">Lysine--tRNA ligase</fullName>
        <ecNumber evidence="11">6.1.1.6</ecNumber>
    </recommendedName>
    <alternativeName>
        <fullName evidence="11">Lysyl-tRNA synthetase</fullName>
    </alternativeName>
</protein>
<reference evidence="14 15" key="1">
    <citation type="journal article" date="2017" name="Mycologia">
        <title>Bifiguratus adelaidae, gen. et sp. nov., a new member of Mucoromycotina in endophytic and soil-dwelling habitats.</title>
        <authorList>
            <person name="Torres-Cruz T.J."/>
            <person name="Billingsley Tobias T.L."/>
            <person name="Almatruk M."/>
            <person name="Hesse C."/>
            <person name="Kuske C.R."/>
            <person name="Desiro A."/>
            <person name="Benucci G.M."/>
            <person name="Bonito G."/>
            <person name="Stajich J.E."/>
            <person name="Dunlap C."/>
            <person name="Arnold A.E."/>
            <person name="Porras-Alfaro A."/>
        </authorList>
    </citation>
    <scope>NUCLEOTIDE SEQUENCE [LARGE SCALE GENOMIC DNA]</scope>
    <source>
        <strain evidence="14 15">AZ0501</strain>
    </source>
</reference>
<dbReference type="Gene3D" id="2.40.50.140">
    <property type="entry name" value="Nucleic acid-binding proteins"/>
    <property type="match status" value="1"/>
</dbReference>
<dbReference type="PANTHER" id="PTHR42918">
    <property type="entry name" value="LYSYL-TRNA SYNTHETASE"/>
    <property type="match status" value="1"/>
</dbReference>
<feature type="region of interest" description="Disordered" evidence="12">
    <location>
        <begin position="1"/>
        <end position="59"/>
    </location>
</feature>
<keyword evidence="4" id="KW-0963">Cytoplasm</keyword>
<comment type="caution">
    <text evidence="14">The sequence shown here is derived from an EMBL/GenBank/DDBJ whole genome shotgun (WGS) entry which is preliminary data.</text>
</comment>
<dbReference type="FunFam" id="2.40.50.140:FF:000050">
    <property type="entry name" value="Lysine--tRNA ligase"/>
    <property type="match status" value="1"/>
</dbReference>
<dbReference type="GO" id="GO:0006430">
    <property type="term" value="P:lysyl-tRNA aminoacylation"/>
    <property type="evidence" value="ECO:0007669"/>
    <property type="project" value="EnsemblFungi"/>
</dbReference>
<dbReference type="PROSITE" id="PS50862">
    <property type="entry name" value="AA_TRNA_LIGASE_II"/>
    <property type="match status" value="1"/>
</dbReference>
<dbReference type="GO" id="GO:0005829">
    <property type="term" value="C:cytosol"/>
    <property type="evidence" value="ECO:0007669"/>
    <property type="project" value="TreeGrafter"/>
</dbReference>
<evidence type="ECO:0000256" key="10">
    <source>
        <dbReference type="ARBA" id="ARBA00048573"/>
    </source>
</evidence>
<dbReference type="InterPro" id="IPR004365">
    <property type="entry name" value="NA-bd_OB_tRNA"/>
</dbReference>
<name>A0A261Y7K0_9FUNG</name>
<dbReference type="HAMAP" id="MF_00252">
    <property type="entry name" value="Lys_tRNA_synth_class2"/>
    <property type="match status" value="1"/>
</dbReference>
<dbReference type="AlphaFoldDB" id="A0A261Y7K0"/>
<keyword evidence="6" id="KW-0547">Nucleotide-binding</keyword>
<dbReference type="Proteomes" id="UP000242875">
    <property type="component" value="Unassembled WGS sequence"/>
</dbReference>
<evidence type="ECO:0000256" key="7">
    <source>
        <dbReference type="ARBA" id="ARBA00022840"/>
    </source>
</evidence>
<dbReference type="InterPro" id="IPR002313">
    <property type="entry name" value="Lys-tRNA-ligase_II"/>
</dbReference>
<evidence type="ECO:0000256" key="5">
    <source>
        <dbReference type="ARBA" id="ARBA00022598"/>
    </source>
</evidence>
<evidence type="ECO:0000256" key="3">
    <source>
        <dbReference type="ARBA" id="ARBA00011738"/>
    </source>
</evidence>
<evidence type="ECO:0000313" key="15">
    <source>
        <dbReference type="Proteomes" id="UP000242875"/>
    </source>
</evidence>
<accession>A0A261Y7K0</accession>
<evidence type="ECO:0000313" key="14">
    <source>
        <dbReference type="EMBL" id="OZJ06592.1"/>
    </source>
</evidence>
<dbReference type="EC" id="6.1.1.6" evidence="11"/>
<dbReference type="OrthoDB" id="21243at2759"/>
<dbReference type="InterPro" id="IPR006195">
    <property type="entry name" value="aa-tRNA-synth_II"/>
</dbReference>
<dbReference type="GO" id="GO:0000049">
    <property type="term" value="F:tRNA binding"/>
    <property type="evidence" value="ECO:0007669"/>
    <property type="project" value="TreeGrafter"/>
</dbReference>
<evidence type="ECO:0000256" key="12">
    <source>
        <dbReference type="SAM" id="MobiDB-lite"/>
    </source>
</evidence>
<dbReference type="CDD" id="cd00775">
    <property type="entry name" value="LysRS_core"/>
    <property type="match status" value="1"/>
</dbReference>
<comment type="subcellular location">
    <subcellularLocation>
        <location evidence="1">Cytoplasm</location>
    </subcellularLocation>
</comment>
<dbReference type="NCBIfam" id="NF001756">
    <property type="entry name" value="PRK00484.1"/>
    <property type="match status" value="1"/>
</dbReference>
<dbReference type="InterPro" id="IPR004364">
    <property type="entry name" value="Aa-tRNA-synt_II"/>
</dbReference>
<keyword evidence="7" id="KW-0067">ATP-binding</keyword>
<evidence type="ECO:0000259" key="13">
    <source>
        <dbReference type="PROSITE" id="PS50862"/>
    </source>
</evidence>
<keyword evidence="9" id="KW-0030">Aminoacyl-tRNA synthetase</keyword>
<feature type="compositionally biased region" description="Low complexity" evidence="12">
    <location>
        <begin position="38"/>
        <end position="47"/>
    </location>
</feature>
<evidence type="ECO:0000256" key="6">
    <source>
        <dbReference type="ARBA" id="ARBA00022741"/>
    </source>
</evidence>
<proteinExistence type="inferred from homology"/>
<dbReference type="InterPro" id="IPR012340">
    <property type="entry name" value="NA-bd_OB-fold"/>
</dbReference>
<evidence type="ECO:0000256" key="11">
    <source>
        <dbReference type="RuleBase" id="RU003748"/>
    </source>
</evidence>
<dbReference type="Pfam" id="PF00152">
    <property type="entry name" value="tRNA-synt_2"/>
    <property type="match status" value="1"/>
</dbReference>
<dbReference type="GO" id="GO:0004824">
    <property type="term" value="F:lysine-tRNA ligase activity"/>
    <property type="evidence" value="ECO:0007669"/>
    <property type="project" value="UniProtKB-EC"/>
</dbReference>
<gene>
    <name evidence="14" type="ORF">BZG36_00606</name>
</gene>
<dbReference type="CDD" id="cd04322">
    <property type="entry name" value="LysRS_N"/>
    <property type="match status" value="1"/>
</dbReference>
<dbReference type="InterPro" id="IPR044136">
    <property type="entry name" value="Lys-tRNA-ligase_II_N"/>
</dbReference>
<feature type="domain" description="Aminoacyl-transfer RNA synthetases class-II family profile" evidence="13">
    <location>
        <begin position="236"/>
        <end position="564"/>
    </location>
</feature>
<keyword evidence="5 14" id="KW-0436">Ligase</keyword>
<comment type="similarity">
    <text evidence="2">Belongs to the class-II aminoacyl-tRNA synthetase family.</text>
</comment>
<dbReference type="InterPro" id="IPR034762">
    <property type="entry name" value="Lys-tRNA-ligase_II_bac/euk"/>
</dbReference>
<comment type="subunit">
    <text evidence="3">Homodimer.</text>
</comment>
<dbReference type="InterPro" id="IPR018149">
    <property type="entry name" value="Lys-tRNA-synth_II_C"/>
</dbReference>
<dbReference type="PRINTS" id="PR00982">
    <property type="entry name" value="TRNASYNTHLYS"/>
</dbReference>
<dbReference type="PIRSF" id="PIRSF039101">
    <property type="entry name" value="LysRS2"/>
    <property type="match status" value="1"/>
</dbReference>
<evidence type="ECO:0000256" key="1">
    <source>
        <dbReference type="ARBA" id="ARBA00004496"/>
    </source>
</evidence>
<keyword evidence="8" id="KW-0648">Protein biosynthesis</keyword>
<dbReference type="Gene3D" id="3.30.930.10">
    <property type="entry name" value="Bira Bifunctional Protein, Domain 2"/>
    <property type="match status" value="1"/>
</dbReference>
<dbReference type="GO" id="GO:0005524">
    <property type="term" value="F:ATP binding"/>
    <property type="evidence" value="ECO:0007669"/>
    <property type="project" value="UniProtKB-KW"/>
</dbReference>
<evidence type="ECO:0000256" key="2">
    <source>
        <dbReference type="ARBA" id="ARBA00008226"/>
    </source>
</evidence>
<dbReference type="InterPro" id="IPR045864">
    <property type="entry name" value="aa-tRNA-synth_II/BPL/LPL"/>
</dbReference>
<dbReference type="SUPFAM" id="SSF55681">
    <property type="entry name" value="Class II aaRS and biotin synthetases"/>
    <property type="match status" value="1"/>
</dbReference>
<evidence type="ECO:0000256" key="8">
    <source>
        <dbReference type="ARBA" id="ARBA00022917"/>
    </source>
</evidence>
<evidence type="ECO:0000256" key="4">
    <source>
        <dbReference type="ARBA" id="ARBA00022490"/>
    </source>
</evidence>
<dbReference type="GO" id="GO:1990825">
    <property type="term" value="F:sequence-specific mRNA binding"/>
    <property type="evidence" value="ECO:0007669"/>
    <property type="project" value="EnsemblFungi"/>
</dbReference>
<sequence length="568" mass="64494">MSPEAAEKLYKDEVTGEMISKSELKRRAKQREKEAQKAAKAATAPAPAKKKEVSAEDAEADLNPNQYFELRSRTIQKLRETHAPNPYPHKFNVTLSVPEFIEKFNSIGTDEKGEELVSVAGRIHSKRASGQKLRFYDLHGDGKKIQIVAAAQDYDGDFLAIHDLLRRGDIVGVRGIPGRSKAGELSIFPKEIQLLTPCLRMLPTSHFGLKDQEERYRKRFLDLIMNNNVRDTFITRSKVVNYVRRFLDERGFMEVETPMMNQIAGGATAKPFITHHNDLKMDLFLRVAPELYLKMLVVGGLDRVYEIGRQFRNEGIDLTHNPEFTTCEFYMAYADYKDVMELTEQMVSGMVKALTGSYKVQYHPEGPDGPVMDIDFTPPFKRFDMITTLEEKLNVKFPPGDQLHTAETNKFLSDLCEKHGVDCTAPRTNARMLDKLVGEFIENQCINPSFIVGHPQMMSPLAKYHRSMPGLCERFECFVATKEICNAYTELNDPFDQRLRFEQQAADKAAGDDEAQLIDETFCQALEYGLPPTGGWGMGIDRVVMFLTDSSNIKEVLLFPAMKPEDQN</sequence>
<feature type="compositionally biased region" description="Basic and acidic residues" evidence="12">
    <location>
        <begin position="1"/>
        <end position="37"/>
    </location>
</feature>
<organism evidence="14 15">
    <name type="scientific">Bifiguratus adelaidae</name>
    <dbReference type="NCBI Taxonomy" id="1938954"/>
    <lineage>
        <taxon>Eukaryota</taxon>
        <taxon>Fungi</taxon>
        <taxon>Fungi incertae sedis</taxon>
        <taxon>Mucoromycota</taxon>
        <taxon>Mucoromycotina</taxon>
        <taxon>Endogonomycetes</taxon>
        <taxon>Endogonales</taxon>
        <taxon>Endogonales incertae sedis</taxon>
        <taxon>Bifiguratus</taxon>
    </lineage>
</organism>
<dbReference type="PANTHER" id="PTHR42918:SF9">
    <property type="entry name" value="LYSINE--TRNA LIGASE"/>
    <property type="match status" value="1"/>
</dbReference>
<dbReference type="Pfam" id="PF01336">
    <property type="entry name" value="tRNA_anti-codon"/>
    <property type="match status" value="1"/>
</dbReference>
<dbReference type="SUPFAM" id="SSF50249">
    <property type="entry name" value="Nucleic acid-binding proteins"/>
    <property type="match status" value="1"/>
</dbReference>